<sequence length="47" mass="5052">CFDVPGKDMKVLVMDVGGSDGREPGEDQDFERKSALFSMSSAEVLNG</sequence>
<evidence type="ECO:0000313" key="2">
    <source>
        <dbReference type="Proteomes" id="UP000077521"/>
    </source>
</evidence>
<accession>A0A8T8SF28</accession>
<protein>
    <submittedName>
        <fullName evidence="1">Uncharacterized protein</fullName>
    </submittedName>
</protein>
<proteinExistence type="predicted"/>
<dbReference type="AlphaFoldDB" id="A0A8T8SF28"/>
<name>A0A8T8SF28_9BASI</name>
<dbReference type="EMBL" id="LWDF02001482">
    <property type="protein sequence ID" value="KAE8238586.1"/>
    <property type="molecule type" value="Genomic_DNA"/>
</dbReference>
<dbReference type="Pfam" id="PF05879">
    <property type="entry name" value="RHD3_GTPase"/>
    <property type="match status" value="1"/>
</dbReference>
<gene>
    <name evidence="1" type="ORF">A4X13_0g8451</name>
</gene>
<organism evidence="1 2">
    <name type="scientific">Tilletia indica</name>
    <dbReference type="NCBI Taxonomy" id="43049"/>
    <lineage>
        <taxon>Eukaryota</taxon>
        <taxon>Fungi</taxon>
        <taxon>Dikarya</taxon>
        <taxon>Basidiomycota</taxon>
        <taxon>Ustilaginomycotina</taxon>
        <taxon>Exobasidiomycetes</taxon>
        <taxon>Tilletiales</taxon>
        <taxon>Tilletiaceae</taxon>
        <taxon>Tilletia</taxon>
    </lineage>
</organism>
<comment type="caution">
    <text evidence="1">The sequence shown here is derived from an EMBL/GenBank/DDBJ whole genome shotgun (WGS) entry which is preliminary data.</text>
</comment>
<reference evidence="1" key="2">
    <citation type="journal article" date="2019" name="IMA Fungus">
        <title>Genome sequencing and comparison of five Tilletia species to identify candidate genes for the detection of regulated species infecting wheat.</title>
        <authorList>
            <person name="Nguyen H.D.T."/>
            <person name="Sultana T."/>
            <person name="Kesanakurti P."/>
            <person name="Hambleton S."/>
        </authorList>
    </citation>
    <scope>NUCLEOTIDE SEQUENCE</scope>
    <source>
        <strain evidence="1">DAOMC 236416</strain>
    </source>
</reference>
<feature type="non-terminal residue" evidence="1">
    <location>
        <position position="1"/>
    </location>
</feature>
<evidence type="ECO:0000313" key="1">
    <source>
        <dbReference type="EMBL" id="KAE8238586.1"/>
    </source>
</evidence>
<reference evidence="1" key="1">
    <citation type="submission" date="2016-04" db="EMBL/GenBank/DDBJ databases">
        <authorList>
            <person name="Nguyen H.D."/>
            <person name="Samba Siva P."/>
            <person name="Cullis J."/>
            <person name="Levesque C.A."/>
            <person name="Hambleton S."/>
        </authorList>
    </citation>
    <scope>NUCLEOTIDE SEQUENCE</scope>
    <source>
        <strain evidence="1">DAOMC 236416</strain>
    </source>
</reference>
<dbReference type="Proteomes" id="UP000077521">
    <property type="component" value="Unassembled WGS sequence"/>
</dbReference>
<keyword evidence="2" id="KW-1185">Reference proteome</keyword>